<dbReference type="Proteomes" id="UP001595478">
    <property type="component" value="Unassembled WGS sequence"/>
</dbReference>
<evidence type="ECO:0000313" key="5">
    <source>
        <dbReference type="Proteomes" id="UP001595478"/>
    </source>
</evidence>
<dbReference type="Pfam" id="PF01464">
    <property type="entry name" value="SLT"/>
    <property type="match status" value="1"/>
</dbReference>
<dbReference type="SUPFAM" id="SSF53955">
    <property type="entry name" value="Lysozyme-like"/>
    <property type="match status" value="1"/>
</dbReference>
<dbReference type="EMBL" id="JBHRSW010000004">
    <property type="protein sequence ID" value="MFC3120235.1"/>
    <property type="molecule type" value="Genomic_DNA"/>
</dbReference>
<dbReference type="InterPro" id="IPR023346">
    <property type="entry name" value="Lysozyme-like_dom_sf"/>
</dbReference>
<dbReference type="RefSeq" id="WP_376918376.1">
    <property type="nucleotide sequence ID" value="NZ_JBHRSW010000004.1"/>
</dbReference>
<feature type="domain" description="LysM" evidence="3">
    <location>
        <begin position="463"/>
        <end position="507"/>
    </location>
</feature>
<dbReference type="CDD" id="cd00118">
    <property type="entry name" value="LysM"/>
    <property type="match status" value="3"/>
</dbReference>
<name>A0ABV7FMY8_9ALTE</name>
<dbReference type="Pfam" id="PF01476">
    <property type="entry name" value="LysM"/>
    <property type="match status" value="3"/>
</dbReference>
<feature type="domain" description="LysM" evidence="3">
    <location>
        <begin position="389"/>
        <end position="432"/>
    </location>
</feature>
<gene>
    <name evidence="4" type="ORF">ACFOHL_01210</name>
</gene>
<evidence type="ECO:0000256" key="2">
    <source>
        <dbReference type="SAM" id="SignalP"/>
    </source>
</evidence>
<accession>A0ABV7FMY8</accession>
<dbReference type="InterPro" id="IPR036779">
    <property type="entry name" value="LysM_dom_sf"/>
</dbReference>
<dbReference type="PROSITE" id="PS51257">
    <property type="entry name" value="PROKAR_LIPOPROTEIN"/>
    <property type="match status" value="1"/>
</dbReference>
<dbReference type="SUPFAM" id="SSF54106">
    <property type="entry name" value="LysM domain"/>
    <property type="match status" value="3"/>
</dbReference>
<keyword evidence="2" id="KW-0732">Signal</keyword>
<dbReference type="Gene3D" id="1.10.530.10">
    <property type="match status" value="1"/>
</dbReference>
<feature type="chain" id="PRO_5045416215" evidence="2">
    <location>
        <begin position="24"/>
        <end position="576"/>
    </location>
</feature>
<dbReference type="Gene3D" id="3.10.350.10">
    <property type="entry name" value="LysM domain"/>
    <property type="match status" value="3"/>
</dbReference>
<dbReference type="SMART" id="SM00257">
    <property type="entry name" value="LysM"/>
    <property type="match status" value="3"/>
</dbReference>
<dbReference type="PROSITE" id="PS00922">
    <property type="entry name" value="TRANSGLYCOSYLASE"/>
    <property type="match status" value="1"/>
</dbReference>
<protein>
    <submittedName>
        <fullName evidence="4">LysM peptidoglycan-binding domain-containing protein</fullName>
    </submittedName>
</protein>
<dbReference type="PROSITE" id="PS51782">
    <property type="entry name" value="LYSM"/>
    <property type="match status" value="3"/>
</dbReference>
<keyword evidence="5" id="KW-1185">Reference proteome</keyword>
<feature type="domain" description="LysM" evidence="3">
    <location>
        <begin position="525"/>
        <end position="569"/>
    </location>
</feature>
<sequence>MNKKNNKTLSSLVLILSTGVGLSACNITQETSDIDKQTTLSVNTESEHVLLDCYASESSTSESESFKQSIDCEPPTEGVIEVVHPVTEIDETLSSTLQPSKDDASANDDEVQYSNLWFYIADQLEFDVPEGQRRISVQKNWYLKHPNYMQRVSNRAAPFLYYIVKRLDEENMPLDIALLPIVESAFDPFAYSHGRAAGMWQFIPGTGKNYGMKQTWWYDGRRDVIASTDGAIAYLKRLHKMFDGDWLHALAAYNSGEGRVMRAIRKNKRAGKAIDFWSLDLPRETRAYVPKLLALTDILRNLDTNQFAWPTIANAPVLEIVDVNAQIDLSKAANMAGLTTAELQALNPGFNRWATDPEGPHTLLLPIQQVEQFKLALANTSENEMLNWVRYKIRSGDSLEKIAKKYNTTTDVIKEINDLRSSRIYAGKHLLVPVALKSIEEYALSVDQRLLKTQSIARGSHKTNHKVRNGDTLWDIARKHKVSVRDLAKWNKMAPRDPLKIGMNLVVWTGKPDLSSTQKSINRNITYRVKSGDSLSRIAQRFKLKINDIVQWNNLQGKKYLQPGQKLKLTIDVTKT</sequence>
<dbReference type="InterPro" id="IPR000189">
    <property type="entry name" value="Transglyc_AS"/>
</dbReference>
<feature type="signal peptide" evidence="2">
    <location>
        <begin position="1"/>
        <end position="23"/>
    </location>
</feature>
<organism evidence="4 5">
    <name type="scientific">Agaribacter flavus</name>
    <dbReference type="NCBI Taxonomy" id="1902781"/>
    <lineage>
        <taxon>Bacteria</taxon>
        <taxon>Pseudomonadati</taxon>
        <taxon>Pseudomonadota</taxon>
        <taxon>Gammaproteobacteria</taxon>
        <taxon>Alteromonadales</taxon>
        <taxon>Alteromonadaceae</taxon>
        <taxon>Agaribacter</taxon>
    </lineage>
</organism>
<evidence type="ECO:0000256" key="1">
    <source>
        <dbReference type="ARBA" id="ARBA00007734"/>
    </source>
</evidence>
<evidence type="ECO:0000313" key="4">
    <source>
        <dbReference type="EMBL" id="MFC3120235.1"/>
    </source>
</evidence>
<reference evidence="5" key="1">
    <citation type="journal article" date="2019" name="Int. J. Syst. Evol. Microbiol.">
        <title>The Global Catalogue of Microorganisms (GCM) 10K type strain sequencing project: providing services to taxonomists for standard genome sequencing and annotation.</title>
        <authorList>
            <consortium name="The Broad Institute Genomics Platform"/>
            <consortium name="The Broad Institute Genome Sequencing Center for Infectious Disease"/>
            <person name="Wu L."/>
            <person name="Ma J."/>
        </authorList>
    </citation>
    <scope>NUCLEOTIDE SEQUENCE [LARGE SCALE GENOMIC DNA]</scope>
    <source>
        <strain evidence="5">KCTC 52473</strain>
    </source>
</reference>
<dbReference type="InterPro" id="IPR018392">
    <property type="entry name" value="LysM"/>
</dbReference>
<proteinExistence type="inferred from homology"/>
<comment type="similarity">
    <text evidence="1">Belongs to the transglycosylase Slt family.</text>
</comment>
<evidence type="ECO:0000259" key="3">
    <source>
        <dbReference type="PROSITE" id="PS51782"/>
    </source>
</evidence>
<comment type="caution">
    <text evidence="4">The sequence shown here is derived from an EMBL/GenBank/DDBJ whole genome shotgun (WGS) entry which is preliminary data.</text>
</comment>
<dbReference type="InterPro" id="IPR008258">
    <property type="entry name" value="Transglycosylase_SLT_dom_1"/>
</dbReference>
<dbReference type="CDD" id="cd16894">
    <property type="entry name" value="MltD-like"/>
    <property type="match status" value="1"/>
</dbReference>
<dbReference type="PANTHER" id="PTHR33734:SF22">
    <property type="entry name" value="MEMBRANE-BOUND LYTIC MUREIN TRANSGLYCOSYLASE D"/>
    <property type="match status" value="1"/>
</dbReference>
<dbReference type="PANTHER" id="PTHR33734">
    <property type="entry name" value="LYSM DOMAIN-CONTAINING GPI-ANCHORED PROTEIN 2"/>
    <property type="match status" value="1"/>
</dbReference>